<reference evidence="1 2" key="1">
    <citation type="submission" date="2018-06" db="EMBL/GenBank/DDBJ databases">
        <authorList>
            <consortium name="Pathogen Informatics"/>
            <person name="Doyle S."/>
        </authorList>
    </citation>
    <scope>NUCLEOTIDE SEQUENCE [LARGE SCALE GENOMIC DNA]</scope>
    <source>
        <strain evidence="1 2">NCTC11343</strain>
    </source>
</reference>
<evidence type="ECO:0008006" key="3">
    <source>
        <dbReference type="Google" id="ProtNLM"/>
    </source>
</evidence>
<accession>A0A2X2L3B1</accession>
<dbReference type="Gene3D" id="3.40.50.12580">
    <property type="match status" value="1"/>
</dbReference>
<dbReference type="InterPro" id="IPR043148">
    <property type="entry name" value="TagF_C"/>
</dbReference>
<name>A0A2X2L3B1_SPHMU</name>
<dbReference type="Proteomes" id="UP000251241">
    <property type="component" value="Unassembled WGS sequence"/>
</dbReference>
<proteinExistence type="predicted"/>
<gene>
    <name evidence="1" type="ORF">NCTC11343_03504</name>
</gene>
<organism evidence="1 2">
    <name type="scientific">Sphingobacterium multivorum</name>
    <dbReference type="NCBI Taxonomy" id="28454"/>
    <lineage>
        <taxon>Bacteria</taxon>
        <taxon>Pseudomonadati</taxon>
        <taxon>Bacteroidota</taxon>
        <taxon>Sphingobacteriia</taxon>
        <taxon>Sphingobacteriales</taxon>
        <taxon>Sphingobacteriaceae</taxon>
        <taxon>Sphingobacterium</taxon>
    </lineage>
</organism>
<dbReference type="SUPFAM" id="SSF53756">
    <property type="entry name" value="UDP-Glycosyltransferase/glycogen phosphorylase"/>
    <property type="match status" value="1"/>
</dbReference>
<protein>
    <recommendedName>
        <fullName evidence="3">CDP-Glycerol:Poly(Glycerophosphate) glycerophosphotransferase</fullName>
    </recommendedName>
</protein>
<dbReference type="RefSeq" id="WP_112375320.1">
    <property type="nucleotide sequence ID" value="NZ_CP069793.1"/>
</dbReference>
<dbReference type="EMBL" id="UAUU01000009">
    <property type="protein sequence ID" value="SPZ88469.1"/>
    <property type="molecule type" value="Genomic_DNA"/>
</dbReference>
<evidence type="ECO:0000313" key="2">
    <source>
        <dbReference type="Proteomes" id="UP000251241"/>
    </source>
</evidence>
<evidence type="ECO:0000313" key="1">
    <source>
        <dbReference type="EMBL" id="SPZ88469.1"/>
    </source>
</evidence>
<dbReference type="GeneID" id="97183360"/>
<dbReference type="AlphaFoldDB" id="A0A2X2L3B1"/>
<sequence length="429" mass="49539">MRVFFFKDGINEVIDFLNKHTQESCAFWYAPGLLSYRYLEDYIEVTDIFVQDTIAEDFKRDYPNLSNKIVKTFFGSLSCLNNKNKKICFFASSDTIVSSFVPILNLMDKKDYKLFCRGNEAAQESALLNNINAEVTKTKVSNQRDYSVFITANDWGLLEQKLNSDFLIKGKNTLALQESSIDFNPKFGKMRNCNFPVFQGIASLSNYDVRGRIMAVIGNPRFERLKPSLKVTHNLALVNVNFTYGIFEDVRENWIEDVVTSCYDTSFDYVISQHPRDNADLSSYKVLKSNSSLIHDQLKNSSVLISRFSALLTEAICLGRPAIYYNPHNEKFHYSIVADNQMLFYAKNRDELRRILKHISTRDNTEGEFDSKFLNTQIGAAVEGNASLFILEFLEDFIKFPFLGRKISRWNMIILNLKILKRRLFGKNI</sequence>